<gene>
    <name evidence="7" type="ORF">FE782_01865</name>
</gene>
<feature type="chain" id="PRO_5038579904" evidence="6">
    <location>
        <begin position="24"/>
        <end position="544"/>
    </location>
</feature>
<keyword evidence="1" id="KW-1003">Cell membrane</keyword>
<dbReference type="SUPFAM" id="SSF53850">
    <property type="entry name" value="Periplasmic binding protein-like II"/>
    <property type="match status" value="1"/>
</dbReference>
<dbReference type="EMBL" id="VCIW01000001">
    <property type="protein sequence ID" value="TLS54116.1"/>
    <property type="molecule type" value="Genomic_DNA"/>
</dbReference>
<dbReference type="OrthoDB" id="9787283at2"/>
<reference evidence="7 8" key="1">
    <citation type="submission" date="2019-05" db="EMBL/GenBank/DDBJ databases">
        <authorList>
            <person name="Narsing Rao M.P."/>
            <person name="Li W.J."/>
        </authorList>
    </citation>
    <scope>NUCLEOTIDE SEQUENCE [LARGE SCALE GENOMIC DNA]</scope>
    <source>
        <strain evidence="7 8">SYSU_K30003</strain>
    </source>
</reference>
<dbReference type="CDD" id="cd13581">
    <property type="entry name" value="PBP2_AlgQ_like_2"/>
    <property type="match status" value="1"/>
</dbReference>
<evidence type="ECO:0000313" key="7">
    <source>
        <dbReference type="EMBL" id="TLS54116.1"/>
    </source>
</evidence>
<keyword evidence="4" id="KW-0564">Palmitate</keyword>
<keyword evidence="8" id="KW-1185">Reference proteome</keyword>
<evidence type="ECO:0000256" key="5">
    <source>
        <dbReference type="ARBA" id="ARBA00023288"/>
    </source>
</evidence>
<dbReference type="InterPro" id="IPR050490">
    <property type="entry name" value="Bact_solute-bd_prot1"/>
</dbReference>
<keyword evidence="3" id="KW-0472">Membrane</keyword>
<keyword evidence="2 6" id="KW-0732">Signal</keyword>
<keyword evidence="5" id="KW-0449">Lipoprotein</keyword>
<feature type="signal peptide" evidence="6">
    <location>
        <begin position="1"/>
        <end position="23"/>
    </location>
</feature>
<name>A0A5R9GHZ2_9BACL</name>
<protein>
    <submittedName>
        <fullName evidence="7">Extracellular solute-binding protein</fullName>
    </submittedName>
</protein>
<dbReference type="InterPro" id="IPR006059">
    <property type="entry name" value="SBP"/>
</dbReference>
<dbReference type="PANTHER" id="PTHR43649:SF33">
    <property type="entry name" value="POLYGALACTURONAN_RHAMNOGALACTURONAN-BINDING PROTEIN YTCQ"/>
    <property type="match status" value="1"/>
</dbReference>
<dbReference type="PROSITE" id="PS51257">
    <property type="entry name" value="PROKAR_LIPOPROTEIN"/>
    <property type="match status" value="1"/>
</dbReference>
<evidence type="ECO:0000256" key="4">
    <source>
        <dbReference type="ARBA" id="ARBA00023139"/>
    </source>
</evidence>
<comment type="caution">
    <text evidence="7">The sequence shown here is derived from an EMBL/GenBank/DDBJ whole genome shotgun (WGS) entry which is preliminary data.</text>
</comment>
<accession>A0A5R9GHZ2</accession>
<evidence type="ECO:0000256" key="3">
    <source>
        <dbReference type="ARBA" id="ARBA00023136"/>
    </source>
</evidence>
<dbReference type="Gene3D" id="3.40.190.10">
    <property type="entry name" value="Periplasmic binding protein-like II"/>
    <property type="match status" value="2"/>
</dbReference>
<evidence type="ECO:0000256" key="1">
    <source>
        <dbReference type="ARBA" id="ARBA00022475"/>
    </source>
</evidence>
<dbReference type="PANTHER" id="PTHR43649">
    <property type="entry name" value="ARABINOSE-BINDING PROTEIN-RELATED"/>
    <property type="match status" value="1"/>
</dbReference>
<dbReference type="Proteomes" id="UP000309676">
    <property type="component" value="Unassembled WGS sequence"/>
</dbReference>
<evidence type="ECO:0000256" key="6">
    <source>
        <dbReference type="SAM" id="SignalP"/>
    </source>
</evidence>
<dbReference type="Pfam" id="PF01547">
    <property type="entry name" value="SBP_bac_1"/>
    <property type="match status" value="1"/>
</dbReference>
<sequence length="544" mass="60511">MKRRWTVTICAAMVLLLIAGCMGGGNGGGGEGEGAGQGEGTQGVVSFSAFAPQLVRIENMDTNLFTKYVEETVGIDIQWVLAPSEGANERKQLLLASGDYPDVFIHGDLTKEEQLKYGQQGVLIPLNDLIEQYGPNIKNTMDMIEEYTSEITAPDGNIYALPQVNECYHCMFSQKMWINAAWLEALGMSMPTTTEEFYQVLKAFKEKDPNGNGVADEIPLSGFQNSWHGNIDGFLMNAFIYNNSEDYFTLENGKVDIAANKEQWREGLRYLNKLYAEGLIDPAAFTQDEDALKQIANNANAPILGAYAAGHVAMGVQLLEDNNHADYHVVPPLKGPDGTQLAAYYPSIGRGQFAITNKATEEQRIAAIKLADLMATEEATIFSVFGPEGDYWRPSEAGEIDFHGRPAKYTNVKEFSTVTTWNVSWDQLGPSVRTSEFRESFATPEDEFSIDGYEKRLFLATQLYEPHKPAEVYPLNIFMDPADAQESNRLRTTINDYIQEHLALFVTGNRNLDTDWDAYVKGLDGLGLEQYLAIYQKAYDALPK</sequence>
<dbReference type="RefSeq" id="WP_138191911.1">
    <property type="nucleotide sequence ID" value="NZ_VCIW01000001.1"/>
</dbReference>
<organism evidence="7 8">
    <name type="scientific">Paenibacillus antri</name>
    <dbReference type="NCBI Taxonomy" id="2582848"/>
    <lineage>
        <taxon>Bacteria</taxon>
        <taxon>Bacillati</taxon>
        <taxon>Bacillota</taxon>
        <taxon>Bacilli</taxon>
        <taxon>Bacillales</taxon>
        <taxon>Paenibacillaceae</taxon>
        <taxon>Paenibacillus</taxon>
    </lineage>
</organism>
<evidence type="ECO:0000313" key="8">
    <source>
        <dbReference type="Proteomes" id="UP000309676"/>
    </source>
</evidence>
<evidence type="ECO:0000256" key="2">
    <source>
        <dbReference type="ARBA" id="ARBA00022729"/>
    </source>
</evidence>
<dbReference type="AlphaFoldDB" id="A0A5R9GHZ2"/>
<proteinExistence type="predicted"/>